<dbReference type="SMART" id="SM00342">
    <property type="entry name" value="HTH_ARAC"/>
    <property type="match status" value="1"/>
</dbReference>
<evidence type="ECO:0000313" key="9">
    <source>
        <dbReference type="Proteomes" id="UP000681131"/>
    </source>
</evidence>
<dbReference type="GO" id="GO:0003700">
    <property type="term" value="F:DNA-binding transcription factor activity"/>
    <property type="evidence" value="ECO:0007669"/>
    <property type="project" value="InterPro"/>
</dbReference>
<dbReference type="InterPro" id="IPR009057">
    <property type="entry name" value="Homeodomain-like_sf"/>
</dbReference>
<gene>
    <name evidence="6" type="ORF">CDH04_05375</name>
    <name evidence="7" type="ORF">FZC43_05380</name>
</gene>
<feature type="domain" description="HTH araC/xylS-type" evidence="5">
    <location>
        <begin position="164"/>
        <end position="264"/>
    </location>
</feature>
<evidence type="ECO:0000313" key="7">
    <source>
        <dbReference type="EMBL" id="QIW12120.1"/>
    </source>
</evidence>
<dbReference type="AlphaFoldDB" id="A0A2Z4XYQ0"/>
<dbReference type="InterPro" id="IPR018060">
    <property type="entry name" value="HTH_AraC"/>
</dbReference>
<dbReference type="Pfam" id="PF12833">
    <property type="entry name" value="HTH_18"/>
    <property type="match status" value="1"/>
</dbReference>
<evidence type="ECO:0000313" key="8">
    <source>
        <dbReference type="Proteomes" id="UP000251120"/>
    </source>
</evidence>
<dbReference type="PANTHER" id="PTHR11019">
    <property type="entry name" value="HTH-TYPE TRANSCRIPTIONAL REGULATOR NIMR"/>
    <property type="match status" value="1"/>
</dbReference>
<evidence type="ECO:0000313" key="6">
    <source>
        <dbReference type="EMBL" id="AXA33884.1"/>
    </source>
</evidence>
<dbReference type="EMBL" id="CP043424">
    <property type="protein sequence ID" value="QIW12120.1"/>
    <property type="molecule type" value="Genomic_DNA"/>
</dbReference>
<dbReference type="InterPro" id="IPR011051">
    <property type="entry name" value="RmlC_Cupin_sf"/>
</dbReference>
<dbReference type="Gene3D" id="2.60.120.10">
    <property type="entry name" value="Jelly Rolls"/>
    <property type="match status" value="1"/>
</dbReference>
<organism evidence="6 8">
    <name type="scientific">Francisella adeliensis</name>
    <dbReference type="NCBI Taxonomy" id="2007306"/>
    <lineage>
        <taxon>Bacteria</taxon>
        <taxon>Pseudomonadati</taxon>
        <taxon>Pseudomonadota</taxon>
        <taxon>Gammaproteobacteria</taxon>
        <taxon>Thiotrichales</taxon>
        <taxon>Francisellaceae</taxon>
        <taxon>Francisella</taxon>
    </lineage>
</organism>
<dbReference type="FunFam" id="1.10.10.60:FF:000132">
    <property type="entry name" value="AraC family transcriptional regulator"/>
    <property type="match status" value="1"/>
</dbReference>
<dbReference type="Proteomes" id="UP000251120">
    <property type="component" value="Chromosome"/>
</dbReference>
<evidence type="ECO:0000256" key="2">
    <source>
        <dbReference type="ARBA" id="ARBA00023015"/>
    </source>
</evidence>
<keyword evidence="9" id="KW-1185">Reference proteome</keyword>
<dbReference type="SUPFAM" id="SSF51182">
    <property type="entry name" value="RmlC-like cupins"/>
    <property type="match status" value="1"/>
</dbReference>
<dbReference type="GO" id="GO:0043565">
    <property type="term" value="F:sequence-specific DNA binding"/>
    <property type="evidence" value="ECO:0007669"/>
    <property type="project" value="InterPro"/>
</dbReference>
<keyword evidence="3" id="KW-0238">DNA-binding</keyword>
<name>A0A2Z4XYQ0_9GAMM</name>
<evidence type="ECO:0000256" key="3">
    <source>
        <dbReference type="ARBA" id="ARBA00023125"/>
    </source>
</evidence>
<keyword evidence="1" id="KW-0678">Repressor</keyword>
<keyword evidence="4" id="KW-0804">Transcription</keyword>
<dbReference type="Proteomes" id="UP000681131">
    <property type="component" value="Chromosome"/>
</dbReference>
<reference evidence="7 9" key="2">
    <citation type="submission" date="2019-08" db="EMBL/GenBank/DDBJ databases">
        <title>Complete genome sequences of Francisella adeliensis (FSC1325 and FSC1326).</title>
        <authorList>
            <person name="Ohrman C."/>
            <person name="Uneklint I."/>
            <person name="Vallesi A."/>
            <person name="Karlsson L."/>
            <person name="Sjodin A."/>
        </authorList>
    </citation>
    <scope>NUCLEOTIDE SEQUENCE [LARGE SCALE GENOMIC DNA]</scope>
    <source>
        <strain evidence="7 9">FSC1325</strain>
    </source>
</reference>
<accession>A0A2Z4XYQ0</accession>
<evidence type="ECO:0000256" key="1">
    <source>
        <dbReference type="ARBA" id="ARBA00022491"/>
    </source>
</evidence>
<dbReference type="PANTHER" id="PTHR11019:SF199">
    <property type="entry name" value="HTH-TYPE TRANSCRIPTIONAL REGULATOR NIMR"/>
    <property type="match status" value="1"/>
</dbReference>
<keyword evidence="2" id="KW-0805">Transcription regulation</keyword>
<dbReference type="SUPFAM" id="SSF46689">
    <property type="entry name" value="Homeodomain-like"/>
    <property type="match status" value="1"/>
</dbReference>
<evidence type="ECO:0000256" key="4">
    <source>
        <dbReference type="ARBA" id="ARBA00023163"/>
    </source>
</evidence>
<dbReference type="PROSITE" id="PS01124">
    <property type="entry name" value="HTH_ARAC_FAMILY_2"/>
    <property type="match status" value="1"/>
</dbReference>
<sequence>MIQMLKRQIETLTLDFDSDKYEQKLISLQSAEKNYEEKSTFHKHFKGQLIMPIKGVVKTTIDNSIWVASPGNAIWIPSQIYHDNLTAPNSEVYMLFINPSLCKVFQNACTLSISPLIRELIMFLSKQPLDELFNKTNDQAVDLLIDQLSKMKVEFYNFPLPNDKTLRSIAEKWLDNPTDRRPISYWANENAMSEKTLSRKVKQEIGLTFDQWKKQLYIVLAMQKLNDGTSIQLISEDLGYESVSAFIVFFKNALGCTPKKYIKILKGNK</sequence>
<dbReference type="OrthoDB" id="9804543at2"/>
<evidence type="ECO:0000259" key="5">
    <source>
        <dbReference type="PROSITE" id="PS01124"/>
    </source>
</evidence>
<dbReference type="InterPro" id="IPR014710">
    <property type="entry name" value="RmlC-like_jellyroll"/>
</dbReference>
<dbReference type="KEGG" id="fad:CDH04_05375"/>
<reference evidence="6 8" key="1">
    <citation type="submission" date="2017-06" db="EMBL/GenBank/DDBJ databases">
        <title>Complete genome of Francisella adeliensis.</title>
        <authorList>
            <person name="Vallesi A."/>
            <person name="Sjodin A."/>
        </authorList>
    </citation>
    <scope>NUCLEOTIDE SEQUENCE [LARGE SCALE GENOMIC DNA]</scope>
    <source>
        <strain evidence="6 8">FDC440</strain>
    </source>
</reference>
<protein>
    <submittedName>
        <fullName evidence="7">AraC family transcriptional regulator</fullName>
    </submittedName>
</protein>
<proteinExistence type="predicted"/>
<dbReference type="EMBL" id="CP021781">
    <property type="protein sequence ID" value="AXA33884.1"/>
    <property type="molecule type" value="Genomic_DNA"/>
</dbReference>
<dbReference type="Gene3D" id="1.10.10.60">
    <property type="entry name" value="Homeodomain-like"/>
    <property type="match status" value="1"/>
</dbReference>